<dbReference type="RefSeq" id="WP_130453100.1">
    <property type="nucleotide sequence ID" value="NZ_QYAG01000001.1"/>
</dbReference>
<dbReference type="Proteomes" id="UP000291832">
    <property type="component" value="Unassembled WGS sequence"/>
</dbReference>
<name>A0A4V6MD41_9MICO</name>
<gene>
    <name evidence="1" type="ORF">EV139_0876</name>
</gene>
<dbReference type="EMBL" id="SHKI01000003">
    <property type="protein sequence ID" value="RZT66749.1"/>
    <property type="molecule type" value="Genomic_DNA"/>
</dbReference>
<dbReference type="AlphaFoldDB" id="A0A4V6MD41"/>
<organism evidence="1 2">
    <name type="scientific">Leucobacter luti</name>
    <dbReference type="NCBI Taxonomy" id="340320"/>
    <lineage>
        <taxon>Bacteria</taxon>
        <taxon>Bacillati</taxon>
        <taxon>Actinomycetota</taxon>
        <taxon>Actinomycetes</taxon>
        <taxon>Micrococcales</taxon>
        <taxon>Microbacteriaceae</taxon>
        <taxon>Leucobacter</taxon>
    </lineage>
</organism>
<evidence type="ECO:0000313" key="2">
    <source>
        <dbReference type="Proteomes" id="UP000291832"/>
    </source>
</evidence>
<protein>
    <submittedName>
        <fullName evidence="1">Uncharacterized protein</fullName>
    </submittedName>
</protein>
<evidence type="ECO:0000313" key="1">
    <source>
        <dbReference type="EMBL" id="RZT66749.1"/>
    </source>
</evidence>
<reference evidence="1 2" key="1">
    <citation type="journal article" date="2015" name="Stand. Genomic Sci.">
        <title>Genomic Encyclopedia of Bacterial and Archaeal Type Strains, Phase III: the genomes of soil and plant-associated and newly described type strains.</title>
        <authorList>
            <person name="Whitman W.B."/>
            <person name="Woyke T."/>
            <person name="Klenk H.P."/>
            <person name="Zhou Y."/>
            <person name="Lilburn T.G."/>
            <person name="Beck B.J."/>
            <person name="De Vos P."/>
            <person name="Vandamme P."/>
            <person name="Eisen J.A."/>
            <person name="Garrity G."/>
            <person name="Hugenholtz P."/>
            <person name="Kyrpides N.C."/>
        </authorList>
    </citation>
    <scope>NUCLEOTIDE SEQUENCE [LARGE SCALE GENOMIC DNA]</scope>
    <source>
        <strain evidence="1 2">RF6</strain>
    </source>
</reference>
<sequence>MCTNGRCTFESTGAHLAGSYQVDSHKLTIDSEALPWLLAEGGPQVESIGHDEWMHILWVPILVESPMIPSITEPPGETVYSHLTPTVGAGDHVAQHQMLGHTGGSTQIVVNETGKPEPILTSEDWGRVNGE</sequence>
<proteinExistence type="predicted"/>
<dbReference type="OrthoDB" id="4993279at2"/>
<accession>A0A4V6MD41</accession>
<keyword evidence="2" id="KW-1185">Reference proteome</keyword>
<comment type="caution">
    <text evidence="1">The sequence shown here is derived from an EMBL/GenBank/DDBJ whole genome shotgun (WGS) entry which is preliminary data.</text>
</comment>